<dbReference type="STRING" id="407234.SAMN05421795_1213"/>
<evidence type="ECO:0000256" key="2">
    <source>
        <dbReference type="ARBA" id="ARBA00023172"/>
    </source>
</evidence>
<dbReference type="Proteomes" id="UP000186098">
    <property type="component" value="Unassembled WGS sequence"/>
</dbReference>
<dbReference type="InterPro" id="IPR002104">
    <property type="entry name" value="Integrase_catalytic"/>
</dbReference>
<name>A0A1N7N631_9RHOB</name>
<dbReference type="InterPro" id="IPR013762">
    <property type="entry name" value="Integrase-like_cat_sf"/>
</dbReference>
<dbReference type="InterPro" id="IPR050090">
    <property type="entry name" value="Tyrosine_recombinase_XerCD"/>
</dbReference>
<dbReference type="GO" id="GO:0015074">
    <property type="term" value="P:DNA integration"/>
    <property type="evidence" value="ECO:0007669"/>
    <property type="project" value="UniProtKB-KW"/>
</dbReference>
<gene>
    <name evidence="4" type="ORF">SAMN05421795_1213</name>
</gene>
<proteinExistence type="predicted"/>
<dbReference type="Pfam" id="PF00589">
    <property type="entry name" value="Phage_integrase"/>
    <property type="match status" value="1"/>
</dbReference>
<dbReference type="PANTHER" id="PTHR30349">
    <property type="entry name" value="PHAGE INTEGRASE-RELATED"/>
    <property type="match status" value="1"/>
</dbReference>
<evidence type="ECO:0000256" key="1">
    <source>
        <dbReference type="ARBA" id="ARBA00022908"/>
    </source>
</evidence>
<evidence type="ECO:0000259" key="3">
    <source>
        <dbReference type="PROSITE" id="PS51898"/>
    </source>
</evidence>
<evidence type="ECO:0000313" key="5">
    <source>
        <dbReference type="Proteomes" id="UP000186098"/>
    </source>
</evidence>
<feature type="domain" description="Tyr recombinase" evidence="3">
    <location>
        <begin position="222"/>
        <end position="404"/>
    </location>
</feature>
<dbReference type="InterPro" id="IPR011010">
    <property type="entry name" value="DNA_brk_join_enz"/>
</dbReference>
<keyword evidence="2" id="KW-0233">DNA recombination</keyword>
<dbReference type="RefSeq" id="WP_076367989.1">
    <property type="nucleotide sequence ID" value="NZ_OBMN01000022.1"/>
</dbReference>
<sequence length="411" mass="46057">MRPGKRKFMLKDDPGNLLAPVFGAYRQRLSDGKYAPKVQALYFATVFHFGDWLKTEGVALGQVQDRNIQQFLADHMPSCECDRHTRGDTHTNRAALHLLERVMQDTGFAMTRTTTPMDAELSRFDAKMREVWGYSESTRAARCRIIKRFLMATVGTQNIDINDISGSDISRFIIGDGTRSTSCARGLSGAIRCFLRYRQLIGDNVTPLLAGLPRPPRPKPSTLPEVLKDVEVDALLRSFSADFPQRRRAFAIARCLIDLGMRSSEVAGLTLDDIDWAYGTIRVTHRKGRRADILPLLEATGKAIADYILHERPAPACPNIFVRHRPPIGEPVGRRAVQTTMLAAYRRLGWDRSQVHILRHTLATRLLAKGTPMPVIADVMGHRSLDTTVIYTKLDRAWLSKVSLAWPGGAQ</sequence>
<dbReference type="Gene3D" id="1.10.443.10">
    <property type="entry name" value="Intergrase catalytic core"/>
    <property type="match status" value="1"/>
</dbReference>
<dbReference type="GO" id="GO:0003677">
    <property type="term" value="F:DNA binding"/>
    <property type="evidence" value="ECO:0007669"/>
    <property type="project" value="InterPro"/>
</dbReference>
<dbReference type="OrthoDB" id="6388170at2"/>
<accession>A0A1N7N631</accession>
<keyword evidence="5" id="KW-1185">Reference proteome</keyword>
<evidence type="ECO:0000313" key="4">
    <source>
        <dbReference type="EMBL" id="SIS93619.1"/>
    </source>
</evidence>
<dbReference type="PANTHER" id="PTHR30349:SF90">
    <property type="entry name" value="TYROSINE RECOMBINASE XERD"/>
    <property type="match status" value="1"/>
</dbReference>
<reference evidence="5" key="1">
    <citation type="submission" date="2017-01" db="EMBL/GenBank/DDBJ databases">
        <authorList>
            <person name="Varghese N."/>
            <person name="Submissions S."/>
        </authorList>
    </citation>
    <scope>NUCLEOTIDE SEQUENCE [LARGE SCALE GENOMIC DNA]</scope>
    <source>
        <strain evidence="5">DSM 18714</strain>
    </source>
</reference>
<keyword evidence="1" id="KW-0229">DNA integration</keyword>
<protein>
    <submittedName>
        <fullName evidence="4">Site-specific recombinase XerD</fullName>
    </submittedName>
</protein>
<dbReference type="PROSITE" id="PS51898">
    <property type="entry name" value="TYR_RECOMBINASE"/>
    <property type="match status" value="1"/>
</dbReference>
<organism evidence="4 5">
    <name type="scientific">Phaeovulum vinaykumarii</name>
    <dbReference type="NCBI Taxonomy" id="407234"/>
    <lineage>
        <taxon>Bacteria</taxon>
        <taxon>Pseudomonadati</taxon>
        <taxon>Pseudomonadota</taxon>
        <taxon>Alphaproteobacteria</taxon>
        <taxon>Rhodobacterales</taxon>
        <taxon>Paracoccaceae</taxon>
        <taxon>Phaeovulum</taxon>
    </lineage>
</organism>
<dbReference type="SUPFAM" id="SSF56349">
    <property type="entry name" value="DNA breaking-rejoining enzymes"/>
    <property type="match status" value="1"/>
</dbReference>
<dbReference type="GO" id="GO:0006310">
    <property type="term" value="P:DNA recombination"/>
    <property type="evidence" value="ECO:0007669"/>
    <property type="project" value="UniProtKB-KW"/>
</dbReference>
<dbReference type="AlphaFoldDB" id="A0A1N7N631"/>
<dbReference type="EMBL" id="FTOM01000021">
    <property type="protein sequence ID" value="SIS93619.1"/>
    <property type="molecule type" value="Genomic_DNA"/>
</dbReference>